<dbReference type="CDD" id="cd04301">
    <property type="entry name" value="NAT_SF"/>
    <property type="match status" value="1"/>
</dbReference>
<dbReference type="Gene3D" id="3.40.630.30">
    <property type="match status" value="1"/>
</dbReference>
<dbReference type="SUPFAM" id="SSF55729">
    <property type="entry name" value="Acyl-CoA N-acyltransferases (Nat)"/>
    <property type="match status" value="1"/>
</dbReference>
<dbReference type="RefSeq" id="WP_027461646.1">
    <property type="nucleotide sequence ID" value="NZ_CP021081.1"/>
</dbReference>
<keyword evidence="3" id="KW-1185">Reference proteome</keyword>
<dbReference type="PANTHER" id="PTHR31435">
    <property type="entry name" value="PROTEIN NATD1"/>
    <property type="match status" value="1"/>
</dbReference>
<name>A0A221SW58_9DEIO</name>
<gene>
    <name evidence="2" type="ORF">DFI_07615</name>
</gene>
<dbReference type="InterPro" id="IPR045057">
    <property type="entry name" value="Gcn5-rel_NAT"/>
</dbReference>
<dbReference type="InterPro" id="IPR031165">
    <property type="entry name" value="GNAT_YJDJ"/>
</dbReference>
<feature type="domain" description="N-acetyltransferase" evidence="1">
    <location>
        <begin position="10"/>
        <end position="96"/>
    </location>
</feature>
<keyword evidence="2" id="KW-0808">Transferase</keyword>
<dbReference type="PANTHER" id="PTHR31435:SF10">
    <property type="entry name" value="BSR4717 PROTEIN"/>
    <property type="match status" value="1"/>
</dbReference>
<proteinExistence type="predicted"/>
<dbReference type="InterPro" id="IPR016181">
    <property type="entry name" value="Acyl_CoA_acyltransferase"/>
</dbReference>
<dbReference type="Pfam" id="PF14542">
    <property type="entry name" value="Acetyltransf_CG"/>
    <property type="match status" value="1"/>
</dbReference>
<dbReference type="GO" id="GO:0016740">
    <property type="term" value="F:transferase activity"/>
    <property type="evidence" value="ECO:0007669"/>
    <property type="project" value="UniProtKB-KW"/>
</dbReference>
<dbReference type="EMBL" id="CP021081">
    <property type="protein sequence ID" value="ASN80882.1"/>
    <property type="molecule type" value="Genomic_DNA"/>
</dbReference>
<dbReference type="KEGG" id="dfc:DFI_07615"/>
<evidence type="ECO:0000259" key="1">
    <source>
        <dbReference type="PROSITE" id="PS51729"/>
    </source>
</evidence>
<evidence type="ECO:0000313" key="2">
    <source>
        <dbReference type="EMBL" id="ASN80882.1"/>
    </source>
</evidence>
<dbReference type="PROSITE" id="PS51729">
    <property type="entry name" value="GNAT_YJDJ"/>
    <property type="match status" value="1"/>
</dbReference>
<evidence type="ECO:0000313" key="3">
    <source>
        <dbReference type="Proteomes" id="UP000259030"/>
    </source>
</evidence>
<reference evidence="2 3" key="1">
    <citation type="submission" date="2017-05" db="EMBL/GenBank/DDBJ databases">
        <title>The complete genome sequence of Deinococcus ficus isolated from the rhizosphere of the Ficus religiosa L. in Taiwan.</title>
        <authorList>
            <person name="Wu K.-M."/>
            <person name="Liao T.-L."/>
            <person name="Liu Y.-M."/>
            <person name="Young C.-C."/>
            <person name="Tsai S.-F."/>
        </authorList>
    </citation>
    <scope>NUCLEOTIDE SEQUENCE [LARGE SCALE GENOMIC DNA]</scope>
    <source>
        <strain evidence="2 3">CC-FR2-10</strain>
    </source>
</reference>
<organism evidence="2 3">
    <name type="scientific">Deinococcus ficus</name>
    <dbReference type="NCBI Taxonomy" id="317577"/>
    <lineage>
        <taxon>Bacteria</taxon>
        <taxon>Thermotogati</taxon>
        <taxon>Deinococcota</taxon>
        <taxon>Deinococci</taxon>
        <taxon>Deinococcales</taxon>
        <taxon>Deinococcaceae</taxon>
        <taxon>Deinococcus</taxon>
    </lineage>
</organism>
<dbReference type="Proteomes" id="UP000259030">
    <property type="component" value="Chromosome"/>
</dbReference>
<accession>A0A221SW58</accession>
<sequence length="97" mass="10602">MTESSQPTLHHNAERRQYELYLNGELVALAAYAQSGGTVVLNHTETAPAHQGQGYAAQVMEFALNDVRSQGLRANPQCSFAAQFVADHPEYADLVAR</sequence>
<protein>
    <submittedName>
        <fullName evidence="2">N-acetyltransferase</fullName>
    </submittedName>
</protein>
<dbReference type="STRING" id="317577.GCA_000419625_02395"/>
<dbReference type="AlphaFoldDB" id="A0A221SW58"/>